<dbReference type="InterPro" id="IPR027417">
    <property type="entry name" value="P-loop_NTPase"/>
</dbReference>
<dbReference type="RefSeq" id="WP_215619094.1">
    <property type="nucleotide sequence ID" value="NZ_JADOER010000012.1"/>
</dbReference>
<dbReference type="SUPFAM" id="SSF52540">
    <property type="entry name" value="P-loop containing nucleoside triphosphate hydrolases"/>
    <property type="match status" value="1"/>
</dbReference>
<evidence type="ECO:0000313" key="2">
    <source>
        <dbReference type="EMBL" id="MBT9313195.1"/>
    </source>
</evidence>
<organism evidence="2 3">
    <name type="scientific">Leptothoe kymatousa TAU-MAC 1615</name>
    <dbReference type="NCBI Taxonomy" id="2364775"/>
    <lineage>
        <taxon>Bacteria</taxon>
        <taxon>Bacillati</taxon>
        <taxon>Cyanobacteriota</taxon>
        <taxon>Cyanophyceae</taxon>
        <taxon>Nodosilineales</taxon>
        <taxon>Cymatolegaceae</taxon>
        <taxon>Leptothoe</taxon>
        <taxon>Leptothoe kymatousa</taxon>
    </lineage>
</organism>
<proteinExistence type="predicted"/>
<comment type="caution">
    <text evidence="2">The sequence shown here is derived from an EMBL/GenBank/DDBJ whole genome shotgun (WGS) entry which is preliminary data.</text>
</comment>
<keyword evidence="3" id="KW-1185">Reference proteome</keyword>
<evidence type="ECO:0000259" key="1">
    <source>
        <dbReference type="Pfam" id="PF07683"/>
    </source>
</evidence>
<dbReference type="SUPFAM" id="SSF90002">
    <property type="entry name" value="Hypothetical protein YjiA, C-terminal domain"/>
    <property type="match status" value="1"/>
</dbReference>
<evidence type="ECO:0000313" key="3">
    <source>
        <dbReference type="Proteomes" id="UP001196661"/>
    </source>
</evidence>
<dbReference type="Pfam" id="PF07683">
    <property type="entry name" value="CobW_C"/>
    <property type="match status" value="1"/>
</dbReference>
<protein>
    <submittedName>
        <fullName evidence="2">GTP-binding protein</fullName>
    </submittedName>
</protein>
<feature type="domain" description="CobW C-terminal" evidence="1">
    <location>
        <begin position="148"/>
        <end position="236"/>
    </location>
</feature>
<reference evidence="2 3" key="1">
    <citation type="journal article" date="2021" name="Mar. Drugs">
        <title>Genome Reduction and Secondary Metabolism of the Marine Sponge-Associated Cyanobacterium Leptothoe.</title>
        <authorList>
            <person name="Konstantinou D."/>
            <person name="Popin R.V."/>
            <person name="Fewer D.P."/>
            <person name="Sivonen K."/>
            <person name="Gkelis S."/>
        </authorList>
    </citation>
    <scope>NUCLEOTIDE SEQUENCE [LARGE SCALE GENOMIC DNA]</scope>
    <source>
        <strain evidence="2 3">TAU-MAC 1615</strain>
    </source>
</reference>
<dbReference type="InterPro" id="IPR011629">
    <property type="entry name" value="CobW-like_C"/>
</dbReference>
<dbReference type="Proteomes" id="UP001196661">
    <property type="component" value="Unassembled WGS sequence"/>
</dbReference>
<gene>
    <name evidence="2" type="ORF">IXB28_13330</name>
</gene>
<name>A0ABS5Y8C4_9CYAN</name>
<accession>A0ABS5Y8C4</accession>
<sequence length="270" mass="29628">MQSFDLTLVAGPPGVGKTTWISQFLANPSRPLFYLCPCAQDAVDFARIGYCFPWVSIISDDQAADVLADLPDQAQVFIELGFHMDLGSPLLVALPGRRIAIVPPSLDSSEWHNWADEVIPSPNQQVSGELASASGKLPTIWRSPLTGQVFDPPSLDEVLIELTGGAYGQVTRLKGIFELPDGQAFYVDFVEGLPGIEYTELKLPRWLEGRPDRFSGLEIVGHNLEQKTIAQALLTCCLADDVLLQYQRQYQQLQLEDETVAAETEPGVVA</sequence>
<dbReference type="EMBL" id="JADOER010000012">
    <property type="protein sequence ID" value="MBT9313195.1"/>
    <property type="molecule type" value="Genomic_DNA"/>
</dbReference>